<dbReference type="PANTHER" id="PTHR42852">
    <property type="entry name" value="THIOL:DISULFIDE INTERCHANGE PROTEIN DSBE"/>
    <property type="match status" value="1"/>
</dbReference>
<evidence type="ECO:0000256" key="4">
    <source>
        <dbReference type="SAM" id="Phobius"/>
    </source>
</evidence>
<feature type="domain" description="Thioredoxin" evidence="5">
    <location>
        <begin position="45"/>
        <end position="186"/>
    </location>
</feature>
<dbReference type="Proteomes" id="UP000275348">
    <property type="component" value="Unassembled WGS sequence"/>
</dbReference>
<dbReference type="OrthoDB" id="9815205at2"/>
<accession>A0A3L9M7H5</accession>
<dbReference type="Pfam" id="PF08534">
    <property type="entry name" value="Redoxin"/>
    <property type="match status" value="1"/>
</dbReference>
<keyword evidence="4" id="KW-0472">Membrane</keyword>
<evidence type="ECO:0000256" key="1">
    <source>
        <dbReference type="ARBA" id="ARBA00004196"/>
    </source>
</evidence>
<dbReference type="PROSITE" id="PS51352">
    <property type="entry name" value="THIOREDOXIN_2"/>
    <property type="match status" value="1"/>
</dbReference>
<dbReference type="EMBL" id="RDOJ01000011">
    <property type="protein sequence ID" value="RLZ09177.1"/>
    <property type="molecule type" value="Genomic_DNA"/>
</dbReference>
<keyword evidence="3" id="KW-0676">Redox-active center</keyword>
<proteinExistence type="predicted"/>
<gene>
    <name evidence="6" type="ORF">EAH69_09200</name>
</gene>
<dbReference type="GO" id="GO:0017004">
    <property type="term" value="P:cytochrome complex assembly"/>
    <property type="evidence" value="ECO:0007669"/>
    <property type="project" value="UniProtKB-KW"/>
</dbReference>
<dbReference type="GO" id="GO:0030313">
    <property type="term" value="C:cell envelope"/>
    <property type="evidence" value="ECO:0007669"/>
    <property type="project" value="UniProtKB-SubCell"/>
</dbReference>
<dbReference type="CDD" id="cd02966">
    <property type="entry name" value="TlpA_like_family"/>
    <property type="match status" value="1"/>
</dbReference>
<name>A0A3L9M7H5_9FLAO</name>
<keyword evidence="2" id="KW-0201">Cytochrome c-type biogenesis</keyword>
<comment type="subcellular location">
    <subcellularLocation>
        <location evidence="1">Cell envelope</location>
    </subcellularLocation>
</comment>
<dbReference type="InterPro" id="IPR017937">
    <property type="entry name" value="Thioredoxin_CS"/>
</dbReference>
<dbReference type="Gene3D" id="3.40.30.10">
    <property type="entry name" value="Glutaredoxin"/>
    <property type="match status" value="1"/>
</dbReference>
<evidence type="ECO:0000259" key="5">
    <source>
        <dbReference type="PROSITE" id="PS51352"/>
    </source>
</evidence>
<sequence length="187" mass="20976">MKSNKQILLAVAVIIGLIAIMFTPVGTAIKNMMEGDDHLVAARDANLSESDYDIDLAGHNGATDANLLDFKKSGEVVFINFWGSWCPPCVEEMPSIQKLYEAKGQKLKFVLVTIQDKPKTFNAFLQKNNYTMPVYEPTSPISLNMLPHVFPTTYILNKKGEIVLKETKTRDWNDAEINQLLDKLIAE</sequence>
<dbReference type="InterPro" id="IPR013740">
    <property type="entry name" value="Redoxin"/>
</dbReference>
<comment type="caution">
    <text evidence="6">The sequence shown here is derived from an EMBL/GenBank/DDBJ whole genome shotgun (WGS) entry which is preliminary data.</text>
</comment>
<dbReference type="SUPFAM" id="SSF52833">
    <property type="entry name" value="Thioredoxin-like"/>
    <property type="match status" value="1"/>
</dbReference>
<evidence type="ECO:0000313" key="7">
    <source>
        <dbReference type="Proteomes" id="UP000275348"/>
    </source>
</evidence>
<dbReference type="InterPro" id="IPR036249">
    <property type="entry name" value="Thioredoxin-like_sf"/>
</dbReference>
<protein>
    <submittedName>
        <fullName evidence="6">TlpA family protein disulfide reductase</fullName>
    </submittedName>
</protein>
<dbReference type="GO" id="GO:0016491">
    <property type="term" value="F:oxidoreductase activity"/>
    <property type="evidence" value="ECO:0007669"/>
    <property type="project" value="InterPro"/>
</dbReference>
<feature type="transmembrane region" description="Helical" evidence="4">
    <location>
        <begin position="7"/>
        <end position="29"/>
    </location>
</feature>
<organism evidence="6 7">
    <name type="scientific">Faecalibacter macacae</name>
    <dbReference type="NCBI Taxonomy" id="1859289"/>
    <lineage>
        <taxon>Bacteria</taxon>
        <taxon>Pseudomonadati</taxon>
        <taxon>Bacteroidota</taxon>
        <taxon>Flavobacteriia</taxon>
        <taxon>Flavobacteriales</taxon>
        <taxon>Weeksellaceae</taxon>
        <taxon>Faecalibacter</taxon>
    </lineage>
</organism>
<dbReference type="InterPro" id="IPR050553">
    <property type="entry name" value="Thioredoxin_ResA/DsbE_sf"/>
</dbReference>
<dbReference type="RefSeq" id="WP_121934904.1">
    <property type="nucleotide sequence ID" value="NZ_RDOJ01000011.1"/>
</dbReference>
<evidence type="ECO:0000256" key="3">
    <source>
        <dbReference type="ARBA" id="ARBA00023284"/>
    </source>
</evidence>
<evidence type="ECO:0000313" key="6">
    <source>
        <dbReference type="EMBL" id="RLZ09177.1"/>
    </source>
</evidence>
<dbReference type="AlphaFoldDB" id="A0A3L9M7H5"/>
<keyword evidence="4" id="KW-1133">Transmembrane helix</keyword>
<keyword evidence="4" id="KW-0812">Transmembrane</keyword>
<keyword evidence="7" id="KW-1185">Reference proteome</keyword>
<reference evidence="6 7" key="1">
    <citation type="submission" date="2018-10" db="EMBL/GenBank/DDBJ databases">
        <authorList>
            <person name="Chen X."/>
        </authorList>
    </citation>
    <scope>NUCLEOTIDE SEQUENCE [LARGE SCALE GENOMIC DNA]</scope>
    <source>
        <strain evidence="6 7">YIM 102668</strain>
    </source>
</reference>
<dbReference type="PANTHER" id="PTHR42852:SF13">
    <property type="entry name" value="PROTEIN DIPZ"/>
    <property type="match status" value="1"/>
</dbReference>
<dbReference type="InterPro" id="IPR013766">
    <property type="entry name" value="Thioredoxin_domain"/>
</dbReference>
<evidence type="ECO:0000256" key="2">
    <source>
        <dbReference type="ARBA" id="ARBA00022748"/>
    </source>
</evidence>
<dbReference type="PROSITE" id="PS00194">
    <property type="entry name" value="THIOREDOXIN_1"/>
    <property type="match status" value="1"/>
</dbReference>